<evidence type="ECO:0000313" key="1">
    <source>
        <dbReference type="EMBL" id="TKI64904.1"/>
    </source>
</evidence>
<dbReference type="CDD" id="cd07820">
    <property type="entry name" value="SRPBCC_3"/>
    <property type="match status" value="1"/>
</dbReference>
<evidence type="ECO:0000313" key="2">
    <source>
        <dbReference type="Proteomes" id="UP000307808"/>
    </source>
</evidence>
<dbReference type="Gene3D" id="3.30.530.20">
    <property type="match status" value="1"/>
</dbReference>
<dbReference type="Proteomes" id="UP000307808">
    <property type="component" value="Unassembled WGS sequence"/>
</dbReference>
<protein>
    <submittedName>
        <fullName evidence="1">SRPBCC family protein</fullName>
    </submittedName>
</protein>
<keyword evidence="2" id="KW-1185">Reference proteome</keyword>
<dbReference type="SUPFAM" id="SSF55961">
    <property type="entry name" value="Bet v1-like"/>
    <property type="match status" value="1"/>
</dbReference>
<dbReference type="Pfam" id="PF10604">
    <property type="entry name" value="Polyketide_cyc2"/>
    <property type="match status" value="1"/>
</dbReference>
<dbReference type="OrthoDB" id="9801773at2"/>
<organism evidence="1 2">
    <name type="scientific">Nocardioides jishulii</name>
    <dbReference type="NCBI Taxonomy" id="2575440"/>
    <lineage>
        <taxon>Bacteria</taxon>
        <taxon>Bacillati</taxon>
        <taxon>Actinomycetota</taxon>
        <taxon>Actinomycetes</taxon>
        <taxon>Propionibacteriales</taxon>
        <taxon>Nocardioidaceae</taxon>
        <taxon>Nocardioides</taxon>
    </lineage>
</organism>
<reference evidence="1 2" key="1">
    <citation type="submission" date="2019-04" db="EMBL/GenBank/DDBJ databases">
        <authorList>
            <person name="Dong K."/>
        </authorList>
    </citation>
    <scope>NUCLEOTIDE SEQUENCE [LARGE SCALE GENOMIC DNA]</scope>
    <source>
        <strain evidence="2">dk3543</strain>
    </source>
</reference>
<comment type="caution">
    <text evidence="1">The sequence shown here is derived from an EMBL/GenBank/DDBJ whole genome shotgun (WGS) entry which is preliminary data.</text>
</comment>
<name>A0A4U2YUY7_9ACTN</name>
<dbReference type="InterPro" id="IPR019587">
    <property type="entry name" value="Polyketide_cyclase/dehydratase"/>
</dbReference>
<dbReference type="AlphaFoldDB" id="A0A4U2YUY7"/>
<dbReference type="EMBL" id="SZPY01000001">
    <property type="protein sequence ID" value="TKI64904.1"/>
    <property type="molecule type" value="Genomic_DNA"/>
</dbReference>
<gene>
    <name evidence="1" type="ORF">FC770_03885</name>
</gene>
<proteinExistence type="predicted"/>
<dbReference type="InterPro" id="IPR023393">
    <property type="entry name" value="START-like_dom_sf"/>
</dbReference>
<accession>A0A4U2YUY7</accession>
<sequence length="129" mass="14845">MERSLDIDLHLSSMADSDERAVGGVTSGLITLGEEVSWRARHLGIWWSMTSRITVLEPGRRFVDEQVRGPFKRFRHEHRFDAVDGRTRMVDTIDFDAPFGPLGSVAERLVLARYLERLIRTRNEHLLQG</sequence>